<name>A0A6M3II61_9ZZZZ</name>
<protein>
    <submittedName>
        <fullName evidence="1">Uncharacterized protein</fullName>
    </submittedName>
</protein>
<dbReference type="EMBL" id="MT141252">
    <property type="protein sequence ID" value="QJA57061.1"/>
    <property type="molecule type" value="Genomic_DNA"/>
</dbReference>
<accession>A0A6M3II61</accession>
<reference evidence="1" key="1">
    <citation type="submission" date="2020-03" db="EMBL/GenBank/DDBJ databases">
        <title>The deep terrestrial virosphere.</title>
        <authorList>
            <person name="Holmfeldt K."/>
            <person name="Nilsson E."/>
            <person name="Simone D."/>
            <person name="Lopez-Fernandez M."/>
            <person name="Wu X."/>
            <person name="de Brujin I."/>
            <person name="Lundin D."/>
            <person name="Andersson A."/>
            <person name="Bertilsson S."/>
            <person name="Dopson M."/>
        </authorList>
    </citation>
    <scope>NUCLEOTIDE SEQUENCE</scope>
    <source>
        <strain evidence="1">MM415B01732</strain>
    </source>
</reference>
<dbReference type="AlphaFoldDB" id="A0A6M3II61"/>
<evidence type="ECO:0000313" key="1">
    <source>
        <dbReference type="EMBL" id="QJA57061.1"/>
    </source>
</evidence>
<organism evidence="1">
    <name type="scientific">viral metagenome</name>
    <dbReference type="NCBI Taxonomy" id="1070528"/>
    <lineage>
        <taxon>unclassified sequences</taxon>
        <taxon>metagenomes</taxon>
        <taxon>organismal metagenomes</taxon>
    </lineage>
</organism>
<proteinExistence type="predicted"/>
<gene>
    <name evidence="1" type="ORF">MM415B01732_0008</name>
</gene>
<sequence>MELDERTIDQVTRLLREVFNDAGDYPWKDLSDEQMRRIDNQFDRRLAMIGM</sequence>